<evidence type="ECO:0000313" key="2">
    <source>
        <dbReference type="Proteomes" id="UP000266841"/>
    </source>
</evidence>
<accession>K0RVR8</accession>
<sequence>VRRVCCPPILVLLLRADRSAPLQGSEHVGLDDRVQGQVRVVWQTVGAAGRRDQFDSGKDNGRTADHRSWHLRFWGREGRVDVWTGPSDKHKLSSAALVPGAMGRKGFETRAATTTYLGGDNLKRFSCEFIHEELDGAPTIG</sequence>
<organism evidence="1 2">
    <name type="scientific">Thalassiosira oceanica</name>
    <name type="common">Marine diatom</name>
    <dbReference type="NCBI Taxonomy" id="159749"/>
    <lineage>
        <taxon>Eukaryota</taxon>
        <taxon>Sar</taxon>
        <taxon>Stramenopiles</taxon>
        <taxon>Ochrophyta</taxon>
        <taxon>Bacillariophyta</taxon>
        <taxon>Coscinodiscophyceae</taxon>
        <taxon>Thalassiosirophycidae</taxon>
        <taxon>Thalassiosirales</taxon>
        <taxon>Thalassiosiraceae</taxon>
        <taxon>Thalassiosira</taxon>
    </lineage>
</organism>
<comment type="caution">
    <text evidence="1">The sequence shown here is derived from an EMBL/GenBank/DDBJ whole genome shotgun (WGS) entry which is preliminary data.</text>
</comment>
<proteinExistence type="predicted"/>
<name>K0RVR8_THAOC</name>
<keyword evidence="2" id="KW-1185">Reference proteome</keyword>
<dbReference type="AlphaFoldDB" id="K0RVR8"/>
<reference evidence="1 2" key="1">
    <citation type="journal article" date="2012" name="Genome Biol.">
        <title>Genome and low-iron response of an oceanic diatom adapted to chronic iron limitation.</title>
        <authorList>
            <person name="Lommer M."/>
            <person name="Specht M."/>
            <person name="Roy A.S."/>
            <person name="Kraemer L."/>
            <person name="Andreson R."/>
            <person name="Gutowska M.A."/>
            <person name="Wolf J."/>
            <person name="Bergner S.V."/>
            <person name="Schilhabel M.B."/>
            <person name="Klostermeier U.C."/>
            <person name="Beiko R.G."/>
            <person name="Rosenstiel P."/>
            <person name="Hippler M."/>
            <person name="Laroche J."/>
        </authorList>
    </citation>
    <scope>NUCLEOTIDE SEQUENCE [LARGE SCALE GENOMIC DNA]</scope>
    <source>
        <strain evidence="1 2">CCMP1005</strain>
    </source>
</reference>
<protein>
    <submittedName>
        <fullName evidence="1">Uncharacterized protein</fullName>
    </submittedName>
</protein>
<feature type="non-terminal residue" evidence="1">
    <location>
        <position position="1"/>
    </location>
</feature>
<dbReference type="Proteomes" id="UP000266841">
    <property type="component" value="Unassembled WGS sequence"/>
</dbReference>
<gene>
    <name evidence="1" type="ORF">THAOC_30142</name>
</gene>
<dbReference type="EMBL" id="AGNL01043017">
    <property type="protein sequence ID" value="EJK50762.1"/>
    <property type="molecule type" value="Genomic_DNA"/>
</dbReference>
<evidence type="ECO:0000313" key="1">
    <source>
        <dbReference type="EMBL" id="EJK50762.1"/>
    </source>
</evidence>